<dbReference type="Proteomes" id="UP000287447">
    <property type="component" value="Unassembled WGS sequence"/>
</dbReference>
<evidence type="ECO:0000256" key="4">
    <source>
        <dbReference type="ARBA" id="ARBA00023163"/>
    </source>
</evidence>
<dbReference type="SUPFAM" id="SSF46785">
    <property type="entry name" value="Winged helix' DNA-binding domain"/>
    <property type="match status" value="1"/>
</dbReference>
<dbReference type="SUPFAM" id="SSF53850">
    <property type="entry name" value="Periplasmic binding protein-like II"/>
    <property type="match status" value="1"/>
</dbReference>
<dbReference type="Pfam" id="PF03466">
    <property type="entry name" value="LysR_substrate"/>
    <property type="match status" value="1"/>
</dbReference>
<evidence type="ECO:0000313" key="6">
    <source>
        <dbReference type="EMBL" id="RVU39643.1"/>
    </source>
</evidence>
<evidence type="ECO:0000313" key="7">
    <source>
        <dbReference type="Proteomes" id="UP000287447"/>
    </source>
</evidence>
<sequence>MNHNYPDLRDCRAFMSVYRHQSFRRAAEEIGLSPSALSRQIVALEETVGARLFNRDTRNVFPTDQGDAFATLAERMLNVAGLEMSDFQAYLSARHGRLVIAGLPSVTAGLLPRLLTHFKTAHPNVDVRVLDALSDSVLHAVENGEADIGFTAATVSPRSRLSFLRLLEDRFIAIGTPDSALAEDRPYSWEEVVEMPFIAMAAGTSVRELVDWACQRIGHPLEPKYEVSHLATAGALVSEGLGITALPHLTLPVLGNWGLIQRPILDFGTERRIGLIWRAGQVLSPSANAFLNIVRSNLSEGPALSP</sequence>
<accession>A0A437QYS8</accession>
<dbReference type="PROSITE" id="PS50931">
    <property type="entry name" value="HTH_LYSR"/>
    <property type="match status" value="1"/>
</dbReference>
<keyword evidence="4" id="KW-0804">Transcription</keyword>
<dbReference type="PANTHER" id="PTHR30419:SF8">
    <property type="entry name" value="NITROGEN ASSIMILATION TRANSCRIPTIONAL ACTIVATOR-RELATED"/>
    <property type="match status" value="1"/>
</dbReference>
<keyword evidence="2" id="KW-0805">Transcription regulation</keyword>
<reference evidence="7" key="1">
    <citation type="submission" date="2019-01" db="EMBL/GenBank/DDBJ databases">
        <title>Gri0909 isolated from a small marine red alga.</title>
        <authorList>
            <person name="Kim J."/>
            <person name="Jeong S.E."/>
            <person name="Jeon C.O."/>
        </authorList>
    </citation>
    <scope>NUCLEOTIDE SEQUENCE [LARGE SCALE GENOMIC DNA]</scope>
    <source>
        <strain evidence="7">Gri0909</strain>
    </source>
</reference>
<evidence type="ECO:0000259" key="5">
    <source>
        <dbReference type="PROSITE" id="PS50931"/>
    </source>
</evidence>
<comment type="caution">
    <text evidence="6">The sequence shown here is derived from an EMBL/GenBank/DDBJ whole genome shotgun (WGS) entry which is preliminary data.</text>
</comment>
<evidence type="ECO:0000256" key="1">
    <source>
        <dbReference type="ARBA" id="ARBA00009437"/>
    </source>
</evidence>
<dbReference type="GO" id="GO:0003677">
    <property type="term" value="F:DNA binding"/>
    <property type="evidence" value="ECO:0007669"/>
    <property type="project" value="UniProtKB-KW"/>
</dbReference>
<feature type="domain" description="HTH lysR-type" evidence="5">
    <location>
        <begin position="6"/>
        <end position="63"/>
    </location>
</feature>
<dbReference type="GO" id="GO:0003700">
    <property type="term" value="F:DNA-binding transcription factor activity"/>
    <property type="evidence" value="ECO:0007669"/>
    <property type="project" value="InterPro"/>
</dbReference>
<dbReference type="InterPro" id="IPR050950">
    <property type="entry name" value="HTH-type_LysR_regulators"/>
</dbReference>
<dbReference type="AlphaFoldDB" id="A0A437QYS8"/>
<dbReference type="Gene3D" id="1.10.10.10">
    <property type="entry name" value="Winged helix-like DNA-binding domain superfamily/Winged helix DNA-binding domain"/>
    <property type="match status" value="1"/>
</dbReference>
<dbReference type="EMBL" id="SADE01000001">
    <property type="protein sequence ID" value="RVU39643.1"/>
    <property type="molecule type" value="Genomic_DNA"/>
</dbReference>
<name>A0A437QYS8_9PROT</name>
<comment type="similarity">
    <text evidence="1">Belongs to the LysR transcriptional regulatory family.</text>
</comment>
<dbReference type="InterPro" id="IPR036388">
    <property type="entry name" value="WH-like_DNA-bd_sf"/>
</dbReference>
<protein>
    <submittedName>
        <fullName evidence="6">LysR family transcriptional regulator</fullName>
    </submittedName>
</protein>
<dbReference type="InterPro" id="IPR000847">
    <property type="entry name" value="LysR_HTH_N"/>
</dbReference>
<evidence type="ECO:0000256" key="2">
    <source>
        <dbReference type="ARBA" id="ARBA00023015"/>
    </source>
</evidence>
<keyword evidence="7" id="KW-1185">Reference proteome</keyword>
<dbReference type="RefSeq" id="WP_127765014.1">
    <property type="nucleotide sequence ID" value="NZ_SADE01000001.1"/>
</dbReference>
<evidence type="ECO:0000256" key="3">
    <source>
        <dbReference type="ARBA" id="ARBA00023125"/>
    </source>
</evidence>
<dbReference type="CDD" id="cd08440">
    <property type="entry name" value="PBP2_LTTR_like_4"/>
    <property type="match status" value="1"/>
</dbReference>
<dbReference type="InterPro" id="IPR005119">
    <property type="entry name" value="LysR_subst-bd"/>
</dbReference>
<organism evidence="6 7">
    <name type="scientific">Hwanghaeella grinnelliae</name>
    <dbReference type="NCBI Taxonomy" id="2500179"/>
    <lineage>
        <taxon>Bacteria</taxon>
        <taxon>Pseudomonadati</taxon>
        <taxon>Pseudomonadota</taxon>
        <taxon>Alphaproteobacteria</taxon>
        <taxon>Rhodospirillales</taxon>
        <taxon>Rhodospirillaceae</taxon>
        <taxon>Hwanghaeella</taxon>
    </lineage>
</organism>
<dbReference type="Pfam" id="PF00126">
    <property type="entry name" value="HTH_1"/>
    <property type="match status" value="1"/>
</dbReference>
<proteinExistence type="inferred from homology"/>
<dbReference type="PRINTS" id="PR00039">
    <property type="entry name" value="HTHLYSR"/>
</dbReference>
<gene>
    <name evidence="6" type="ORF">EOI86_10580</name>
</gene>
<dbReference type="FunFam" id="1.10.10.10:FF:000001">
    <property type="entry name" value="LysR family transcriptional regulator"/>
    <property type="match status" value="1"/>
</dbReference>
<dbReference type="GO" id="GO:0005829">
    <property type="term" value="C:cytosol"/>
    <property type="evidence" value="ECO:0007669"/>
    <property type="project" value="TreeGrafter"/>
</dbReference>
<dbReference type="PANTHER" id="PTHR30419">
    <property type="entry name" value="HTH-TYPE TRANSCRIPTIONAL REGULATOR YBHD"/>
    <property type="match status" value="1"/>
</dbReference>
<dbReference type="Gene3D" id="3.40.190.10">
    <property type="entry name" value="Periplasmic binding protein-like II"/>
    <property type="match status" value="2"/>
</dbReference>
<dbReference type="InterPro" id="IPR036390">
    <property type="entry name" value="WH_DNA-bd_sf"/>
</dbReference>
<keyword evidence="3" id="KW-0238">DNA-binding</keyword>